<evidence type="ECO:0000313" key="4">
    <source>
        <dbReference type="Proteomes" id="UP001597058"/>
    </source>
</evidence>
<dbReference type="SUPFAM" id="SSF55781">
    <property type="entry name" value="GAF domain-like"/>
    <property type="match status" value="1"/>
</dbReference>
<dbReference type="InterPro" id="IPR035965">
    <property type="entry name" value="PAS-like_dom_sf"/>
</dbReference>
<dbReference type="InterPro" id="IPR036890">
    <property type="entry name" value="HATPase_C_sf"/>
</dbReference>
<dbReference type="RefSeq" id="WP_381237057.1">
    <property type="nucleotide sequence ID" value="NZ_JBHSKH010000043.1"/>
</dbReference>
<dbReference type="Pfam" id="PF07228">
    <property type="entry name" value="SpoIIE"/>
    <property type="match status" value="1"/>
</dbReference>
<dbReference type="CDD" id="cd16936">
    <property type="entry name" value="HATPase_RsbW-like"/>
    <property type="match status" value="1"/>
</dbReference>
<keyword evidence="4" id="KW-1185">Reference proteome</keyword>
<dbReference type="EMBL" id="JBHTMM010000213">
    <property type="protein sequence ID" value="MFD1313543.1"/>
    <property type="molecule type" value="Genomic_DNA"/>
</dbReference>
<sequence length="700" mass="74915">MRRTPGGGDAGDWVGGAILDALFTQSPVGLHVLDTELRVVRVNTATRGMRGVAVEGLLGRHFAEAFVGLSAPDEVEAILRGVLESGVPAREYLLRMRLAAEQGQEKIRSVSVFRLQDPQGTVLGLAATVVDVTEQEQARARLRVLNAVRERVGGTLDVIATCQELVETLVPDFADVAVVEVVDAVVRGEESQVGPLAQDVPLRRAAFRTRDGQQTQAHPVGDVRSLNFLTPYAQAMSDFRPRLVALSPDSPWFDADPARAGAIRTTGAHTLIVAPLALRGTALGVLSVYRTGGSDPYNEDDVGLALDVASHTALCIDNARRFTREHTIAATVQRHQLPRHPATDSTVETAQLYMPGAGGGGGWFDTIPLSGARTALVVGEVTGSGIQAATTMGQLRTVIRSLAALDLQPDELLARLNDTAAFLAAERAALPPSDPLHQQPFAASCVYAVYDPVTRTCTFARAGHTTPVIIRPDSSTEVPDSTPGPLLGSAEGPPFAATTTDLLHGSILALYTPAILPTPPADSDHAPALLRDVLAQPGRPLQDLCDDILHSLRSKDRPGDAVLLLARTRPFPAHSLATWLLDHDPTAAATARGHTRRTLADWNVDEDTAYAAELIVSELITNAIRYGASPLQLRLIKHRTLTCEVHDDSATSPQLRHARTVDEGGRGLFIVAQLAQRWGTRYTTEGKTVWSEQTLPHSGT</sequence>
<dbReference type="CDD" id="cd00130">
    <property type="entry name" value="PAS"/>
    <property type="match status" value="1"/>
</dbReference>
<dbReference type="Pfam" id="PF08448">
    <property type="entry name" value="PAS_4"/>
    <property type="match status" value="1"/>
</dbReference>
<dbReference type="NCBIfam" id="TIGR00229">
    <property type="entry name" value="sensory_box"/>
    <property type="match status" value="1"/>
</dbReference>
<dbReference type="SUPFAM" id="SSF55874">
    <property type="entry name" value="ATPase domain of HSP90 chaperone/DNA topoisomerase II/histidine kinase"/>
    <property type="match status" value="1"/>
</dbReference>
<feature type="domain" description="PAC" evidence="2">
    <location>
        <begin position="92"/>
        <end position="144"/>
    </location>
</feature>
<dbReference type="Gene3D" id="3.30.450.40">
    <property type="match status" value="1"/>
</dbReference>
<dbReference type="SUPFAM" id="SSF55785">
    <property type="entry name" value="PYP-like sensor domain (PAS domain)"/>
    <property type="match status" value="1"/>
</dbReference>
<evidence type="ECO:0000259" key="2">
    <source>
        <dbReference type="PROSITE" id="PS50113"/>
    </source>
</evidence>
<dbReference type="InterPro" id="IPR003018">
    <property type="entry name" value="GAF"/>
</dbReference>
<protein>
    <submittedName>
        <fullName evidence="3">SpoIIE family protein phosphatase</fullName>
    </submittedName>
</protein>
<dbReference type="InterPro" id="IPR003594">
    <property type="entry name" value="HATPase_dom"/>
</dbReference>
<evidence type="ECO:0000256" key="1">
    <source>
        <dbReference type="ARBA" id="ARBA00022801"/>
    </source>
</evidence>
<evidence type="ECO:0000313" key="3">
    <source>
        <dbReference type="EMBL" id="MFD1313543.1"/>
    </source>
</evidence>
<dbReference type="Pfam" id="PF01590">
    <property type="entry name" value="GAF"/>
    <property type="match status" value="1"/>
</dbReference>
<dbReference type="Gene3D" id="3.30.565.10">
    <property type="entry name" value="Histidine kinase-like ATPase, C-terminal domain"/>
    <property type="match status" value="1"/>
</dbReference>
<comment type="caution">
    <text evidence="3">The sequence shown here is derived from an EMBL/GenBank/DDBJ whole genome shotgun (WGS) entry which is preliminary data.</text>
</comment>
<proteinExistence type="predicted"/>
<dbReference type="Pfam" id="PF13581">
    <property type="entry name" value="HATPase_c_2"/>
    <property type="match status" value="1"/>
</dbReference>
<dbReference type="InterPro" id="IPR000700">
    <property type="entry name" value="PAS-assoc_C"/>
</dbReference>
<dbReference type="Gene3D" id="3.60.40.10">
    <property type="entry name" value="PPM-type phosphatase domain"/>
    <property type="match status" value="1"/>
</dbReference>
<dbReference type="InterPro" id="IPR052016">
    <property type="entry name" value="Bact_Sigma-Reg"/>
</dbReference>
<dbReference type="PANTHER" id="PTHR43156">
    <property type="entry name" value="STAGE II SPORULATION PROTEIN E-RELATED"/>
    <property type="match status" value="1"/>
</dbReference>
<dbReference type="PROSITE" id="PS50113">
    <property type="entry name" value="PAC"/>
    <property type="match status" value="1"/>
</dbReference>
<dbReference type="Proteomes" id="UP001597058">
    <property type="component" value="Unassembled WGS sequence"/>
</dbReference>
<accession>A0ABW3XZ29</accession>
<dbReference type="InterPro" id="IPR000014">
    <property type="entry name" value="PAS"/>
</dbReference>
<gene>
    <name evidence="3" type="ORF">ACFQ5X_48605</name>
</gene>
<dbReference type="Gene3D" id="3.30.450.20">
    <property type="entry name" value="PAS domain"/>
    <property type="match status" value="1"/>
</dbReference>
<organism evidence="3 4">
    <name type="scientific">Streptomyces kaempferi</name>
    <dbReference type="NCBI Taxonomy" id="333725"/>
    <lineage>
        <taxon>Bacteria</taxon>
        <taxon>Bacillati</taxon>
        <taxon>Actinomycetota</taxon>
        <taxon>Actinomycetes</taxon>
        <taxon>Kitasatosporales</taxon>
        <taxon>Streptomycetaceae</taxon>
        <taxon>Streptomyces</taxon>
    </lineage>
</organism>
<dbReference type="InterPro" id="IPR036457">
    <property type="entry name" value="PPM-type-like_dom_sf"/>
</dbReference>
<reference evidence="4" key="1">
    <citation type="journal article" date="2019" name="Int. J. Syst. Evol. Microbiol.">
        <title>The Global Catalogue of Microorganisms (GCM) 10K type strain sequencing project: providing services to taxonomists for standard genome sequencing and annotation.</title>
        <authorList>
            <consortium name="The Broad Institute Genomics Platform"/>
            <consortium name="The Broad Institute Genome Sequencing Center for Infectious Disease"/>
            <person name="Wu L."/>
            <person name="Ma J."/>
        </authorList>
    </citation>
    <scope>NUCLEOTIDE SEQUENCE [LARGE SCALE GENOMIC DNA]</scope>
    <source>
        <strain evidence="4">CGMCC 4.7020</strain>
    </source>
</reference>
<dbReference type="InterPro" id="IPR001932">
    <property type="entry name" value="PPM-type_phosphatase-like_dom"/>
</dbReference>
<name>A0ABW3XZ29_9ACTN</name>
<dbReference type="SMART" id="SM00065">
    <property type="entry name" value="GAF"/>
    <property type="match status" value="1"/>
</dbReference>
<dbReference type="InterPro" id="IPR029016">
    <property type="entry name" value="GAF-like_dom_sf"/>
</dbReference>
<dbReference type="PANTHER" id="PTHR43156:SF2">
    <property type="entry name" value="STAGE II SPORULATION PROTEIN E"/>
    <property type="match status" value="1"/>
</dbReference>
<keyword evidence="1" id="KW-0378">Hydrolase</keyword>
<dbReference type="SMART" id="SM00331">
    <property type="entry name" value="PP2C_SIG"/>
    <property type="match status" value="1"/>
</dbReference>
<dbReference type="InterPro" id="IPR013656">
    <property type="entry name" value="PAS_4"/>
</dbReference>